<dbReference type="PANTHER" id="PTHR36443">
    <property type="entry name" value="BSR5223 PROTEIN"/>
    <property type="match status" value="1"/>
</dbReference>
<gene>
    <name evidence="2" type="ORF">P6N53_16725</name>
</gene>
<dbReference type="PANTHER" id="PTHR36443:SF1">
    <property type="entry name" value="BSR5223 PROTEIN"/>
    <property type="match status" value="1"/>
</dbReference>
<proteinExistence type="predicted"/>
<evidence type="ECO:0000313" key="3">
    <source>
        <dbReference type="Proteomes" id="UP001172911"/>
    </source>
</evidence>
<dbReference type="AlphaFoldDB" id="A0AAW7ZI07"/>
<evidence type="ECO:0000313" key="2">
    <source>
        <dbReference type="EMBL" id="MDO7788863.1"/>
    </source>
</evidence>
<reference evidence="2" key="2">
    <citation type="submission" date="2023-03" db="EMBL/GenBank/DDBJ databases">
        <authorList>
            <person name="Zhang Z."/>
        </authorList>
    </citation>
    <scope>NUCLEOTIDE SEQUENCE</scope>
    <source>
        <strain evidence="2">DSA</strain>
    </source>
</reference>
<dbReference type="RefSeq" id="WP_304545182.1">
    <property type="nucleotide sequence ID" value="NZ_JARPTC010000026.1"/>
</dbReference>
<dbReference type="InterPro" id="IPR021320">
    <property type="entry name" value="DUF2905"/>
</dbReference>
<comment type="caution">
    <text evidence="2">The sequence shown here is derived from an EMBL/GenBank/DDBJ whole genome shotgun (WGS) entry which is preliminary data.</text>
</comment>
<dbReference type="EMBL" id="JARPTC010000026">
    <property type="protein sequence ID" value="MDO7788863.1"/>
    <property type="molecule type" value="Genomic_DNA"/>
</dbReference>
<dbReference type="Proteomes" id="UP001172911">
    <property type="component" value="Unassembled WGS sequence"/>
</dbReference>
<organism evidence="2 3">
    <name type="scientific">Desulforamulus aquiferis</name>
    <dbReference type="NCBI Taxonomy" id="1397668"/>
    <lineage>
        <taxon>Bacteria</taxon>
        <taxon>Bacillati</taxon>
        <taxon>Bacillota</taxon>
        <taxon>Clostridia</taxon>
        <taxon>Eubacteriales</taxon>
        <taxon>Peptococcaceae</taxon>
        <taxon>Desulforamulus</taxon>
    </lineage>
</organism>
<keyword evidence="1" id="KW-0812">Transmembrane</keyword>
<feature type="transmembrane region" description="Helical" evidence="1">
    <location>
        <begin position="48"/>
        <end position="72"/>
    </location>
</feature>
<reference evidence="2" key="1">
    <citation type="journal article" date="2023" name="J. Hazard. Mater.">
        <title>Anaerobic biodegradation of pyrene and benzo[a]pyrene by a new sulfate-reducing Desulforamulus aquiferis strain DSA.</title>
        <authorList>
            <person name="Zhang Z."/>
            <person name="Sun J."/>
            <person name="Gong X."/>
            <person name="Wang C."/>
            <person name="Wang H."/>
        </authorList>
    </citation>
    <scope>NUCLEOTIDE SEQUENCE</scope>
    <source>
        <strain evidence="2">DSA</strain>
    </source>
</reference>
<dbReference type="Pfam" id="PF11146">
    <property type="entry name" value="DUF2905"/>
    <property type="match status" value="1"/>
</dbReference>
<keyword evidence="1" id="KW-0472">Membrane</keyword>
<accession>A0AAW7ZI07</accession>
<name>A0AAW7ZI07_9FIRM</name>
<protein>
    <submittedName>
        <fullName evidence="2">DUF2905 domain-containing protein</fullName>
    </submittedName>
</protein>
<sequence length="74" mass="8149">MAPLETMARMLVILGILMVVVGGLLLLAGRIPGVGKLPGDIFIQRGNFTFYFPVATSIILSILLTLVLSFWFRR</sequence>
<keyword evidence="3" id="KW-1185">Reference proteome</keyword>
<keyword evidence="1" id="KW-1133">Transmembrane helix</keyword>
<evidence type="ECO:0000256" key="1">
    <source>
        <dbReference type="SAM" id="Phobius"/>
    </source>
</evidence>
<feature type="transmembrane region" description="Helical" evidence="1">
    <location>
        <begin position="7"/>
        <end position="28"/>
    </location>
</feature>